<dbReference type="InterPro" id="IPR002939">
    <property type="entry name" value="DnaJ_C"/>
</dbReference>
<dbReference type="EMBL" id="PVWO01000113">
    <property type="protein sequence ID" value="PSB56686.1"/>
    <property type="molecule type" value="Genomic_DNA"/>
</dbReference>
<evidence type="ECO:0000256" key="3">
    <source>
        <dbReference type="ARBA" id="ARBA00023186"/>
    </source>
</evidence>
<dbReference type="RefSeq" id="WP_106304167.1">
    <property type="nucleotide sequence ID" value="NZ_PVWO01000113.1"/>
</dbReference>
<dbReference type="CDD" id="cd10747">
    <property type="entry name" value="DnaJ_C"/>
    <property type="match status" value="1"/>
</dbReference>
<keyword evidence="4" id="KW-0472">Membrane</keyword>
<protein>
    <recommendedName>
        <fullName evidence="5">Chaperone DnaJ C-terminal domain-containing protein</fullName>
    </recommendedName>
</protein>
<sequence>MKNISKRTQQIFWMTFILVGGIYIFLQISEIETHGGSLQLNSLVVFVYDRLGKWGVLGLSFLCAGCCLVDIPDYSEPKYRQKINPNKGQSFKQYVNLDFREIIFGCDKKIPIQHLELIGNGKVAPITRELTLTIPPGIHAGVIFLLIGEGNASPNGNSGDLFVIFENLPDRGDGLRREGGNIISTVQINQAQAQQGDRVRVQTIRGFSDVTIPPGTKKGDRLVIRDRGLPVFKEREFFKVLAGTCRGNSKNIVREMGLNIFSSPRVRGHHIICIDIVSSPMV</sequence>
<keyword evidence="7" id="KW-1185">Reference proteome</keyword>
<dbReference type="PANTHER" id="PTHR43096">
    <property type="entry name" value="DNAJ HOMOLOG 1, MITOCHONDRIAL-RELATED"/>
    <property type="match status" value="1"/>
</dbReference>
<evidence type="ECO:0000256" key="1">
    <source>
        <dbReference type="ARBA" id="ARBA00022705"/>
    </source>
</evidence>
<dbReference type="Gene3D" id="2.60.260.20">
    <property type="entry name" value="Urease metallochaperone UreE, N-terminal domain"/>
    <property type="match status" value="2"/>
</dbReference>
<evidence type="ECO:0000256" key="2">
    <source>
        <dbReference type="ARBA" id="ARBA00023016"/>
    </source>
</evidence>
<accession>A0A2T1GGD8</accession>
<dbReference type="Proteomes" id="UP000238937">
    <property type="component" value="Unassembled WGS sequence"/>
</dbReference>
<evidence type="ECO:0000256" key="4">
    <source>
        <dbReference type="SAM" id="Phobius"/>
    </source>
</evidence>
<dbReference type="GO" id="GO:0051082">
    <property type="term" value="F:unfolded protein binding"/>
    <property type="evidence" value="ECO:0007669"/>
    <property type="project" value="InterPro"/>
</dbReference>
<comment type="caution">
    <text evidence="6">The sequence shown here is derived from an EMBL/GenBank/DDBJ whole genome shotgun (WGS) entry which is preliminary data.</text>
</comment>
<feature type="domain" description="Chaperone DnaJ C-terminal" evidence="5">
    <location>
        <begin position="95"/>
        <end position="235"/>
    </location>
</feature>
<gene>
    <name evidence="6" type="ORF">C7B77_11080</name>
</gene>
<dbReference type="InterPro" id="IPR008971">
    <property type="entry name" value="HSP40/DnaJ_pept-bd"/>
</dbReference>
<keyword evidence="4" id="KW-1133">Transmembrane helix</keyword>
<reference evidence="6 7" key="1">
    <citation type="submission" date="2018-03" db="EMBL/GenBank/DDBJ databases">
        <title>The ancient ancestry and fast evolution of plastids.</title>
        <authorList>
            <person name="Moore K.R."/>
            <person name="Magnabosco C."/>
            <person name="Momper L."/>
            <person name="Gold D.A."/>
            <person name="Bosak T."/>
            <person name="Fournier G.P."/>
        </authorList>
    </citation>
    <scope>NUCLEOTIDE SEQUENCE [LARGE SCALE GENOMIC DNA]</scope>
    <source>
        <strain evidence="6 7">CCALA 037</strain>
    </source>
</reference>
<keyword evidence="3" id="KW-0143">Chaperone</keyword>
<dbReference type="AlphaFoldDB" id="A0A2T1GGD8"/>
<dbReference type="PANTHER" id="PTHR43096:SF10">
    <property type="entry name" value="CHAPERONE PROTEIN DNAJ A6, CHLOROPLASTIC"/>
    <property type="match status" value="1"/>
</dbReference>
<dbReference type="OrthoDB" id="9779889at2"/>
<feature type="transmembrane region" description="Helical" evidence="4">
    <location>
        <begin position="12"/>
        <end position="31"/>
    </location>
</feature>
<dbReference type="SUPFAM" id="SSF49493">
    <property type="entry name" value="HSP40/DnaJ peptide-binding domain"/>
    <property type="match status" value="2"/>
</dbReference>
<evidence type="ECO:0000313" key="7">
    <source>
        <dbReference type="Proteomes" id="UP000238937"/>
    </source>
</evidence>
<dbReference type="GO" id="GO:0042026">
    <property type="term" value="P:protein refolding"/>
    <property type="evidence" value="ECO:0007669"/>
    <property type="project" value="TreeGrafter"/>
</dbReference>
<name>A0A2T1GGD8_9CYAN</name>
<keyword evidence="4" id="KW-0812">Transmembrane</keyword>
<evidence type="ECO:0000313" key="6">
    <source>
        <dbReference type="EMBL" id="PSB56686.1"/>
    </source>
</evidence>
<evidence type="ECO:0000259" key="5">
    <source>
        <dbReference type="Pfam" id="PF01556"/>
    </source>
</evidence>
<proteinExistence type="predicted"/>
<keyword evidence="2" id="KW-0346">Stress response</keyword>
<dbReference type="GO" id="GO:0005737">
    <property type="term" value="C:cytoplasm"/>
    <property type="evidence" value="ECO:0007669"/>
    <property type="project" value="TreeGrafter"/>
</dbReference>
<organism evidence="6 7">
    <name type="scientific">Chamaesiphon polymorphus CCALA 037</name>
    <dbReference type="NCBI Taxonomy" id="2107692"/>
    <lineage>
        <taxon>Bacteria</taxon>
        <taxon>Bacillati</taxon>
        <taxon>Cyanobacteriota</taxon>
        <taxon>Cyanophyceae</taxon>
        <taxon>Gomontiellales</taxon>
        <taxon>Chamaesiphonaceae</taxon>
        <taxon>Chamaesiphon</taxon>
    </lineage>
</organism>
<keyword evidence="1" id="KW-0235">DNA replication</keyword>
<dbReference type="GO" id="GO:0006260">
    <property type="term" value="P:DNA replication"/>
    <property type="evidence" value="ECO:0007669"/>
    <property type="project" value="UniProtKB-KW"/>
</dbReference>
<dbReference type="Pfam" id="PF01556">
    <property type="entry name" value="DnaJ_C"/>
    <property type="match status" value="1"/>
</dbReference>